<dbReference type="OrthoDB" id="7860723at2"/>
<feature type="signal peptide" evidence="1">
    <location>
        <begin position="1"/>
        <end position="21"/>
    </location>
</feature>
<dbReference type="Proteomes" id="UP000221860">
    <property type="component" value="Unassembled WGS sequence"/>
</dbReference>
<keyword evidence="3" id="KW-1185">Reference proteome</keyword>
<accession>A0A2G1MFA4</accession>
<proteinExistence type="predicted"/>
<evidence type="ECO:0000256" key="1">
    <source>
        <dbReference type="SAM" id="SignalP"/>
    </source>
</evidence>
<sequence length="172" mass="18449">MRGGPVPIAALAALLALPAQAIELHFCWQGAAGYSMTGTMRFPDALRDAPRIDEGDVTGFEITGWHEGARLGSWSLAALTPQTSWMLDFDPGEMRFVMPGIGVFQAWNADGQVSDCGTPGFGFNAGNGGQDICVDGRFVNESTIHWSTPLRATPEPVNPGCRQNILLSDRAR</sequence>
<gene>
    <name evidence="2" type="ORF">CJ301_10930</name>
</gene>
<name>A0A2G1MFA4_9RHOB</name>
<organism evidence="2 3">
    <name type="scientific">Limimaricola cinnabarinus</name>
    <dbReference type="NCBI Taxonomy" id="1125964"/>
    <lineage>
        <taxon>Bacteria</taxon>
        <taxon>Pseudomonadati</taxon>
        <taxon>Pseudomonadota</taxon>
        <taxon>Alphaproteobacteria</taxon>
        <taxon>Rhodobacterales</taxon>
        <taxon>Paracoccaceae</taxon>
        <taxon>Limimaricola</taxon>
    </lineage>
</organism>
<comment type="caution">
    <text evidence="2">The sequence shown here is derived from an EMBL/GenBank/DDBJ whole genome shotgun (WGS) entry which is preliminary data.</text>
</comment>
<feature type="chain" id="PRO_5013968424" description="DUF1850 domain-containing protein" evidence="1">
    <location>
        <begin position="22"/>
        <end position="172"/>
    </location>
</feature>
<dbReference type="AlphaFoldDB" id="A0A2G1MFA4"/>
<dbReference type="EMBL" id="NQWH01000015">
    <property type="protein sequence ID" value="PHP27429.1"/>
    <property type="molecule type" value="Genomic_DNA"/>
</dbReference>
<reference evidence="2 3" key="1">
    <citation type="submission" date="2017-08" db="EMBL/GenBank/DDBJ databases">
        <title>Draft Genome Sequence of Loktanella cinnabarina Strain XM1, Isolated from Coastal Surface Water.</title>
        <authorList>
            <person name="Ma R."/>
            <person name="Wang J."/>
            <person name="Wang Q."/>
            <person name="Ma Z."/>
            <person name="Li J."/>
            <person name="Chen L."/>
        </authorList>
    </citation>
    <scope>NUCLEOTIDE SEQUENCE [LARGE SCALE GENOMIC DNA]</scope>
    <source>
        <strain evidence="2 3">XM1</strain>
    </source>
</reference>
<keyword evidence="1" id="KW-0732">Signal</keyword>
<evidence type="ECO:0000313" key="3">
    <source>
        <dbReference type="Proteomes" id="UP000221860"/>
    </source>
</evidence>
<evidence type="ECO:0000313" key="2">
    <source>
        <dbReference type="EMBL" id="PHP27429.1"/>
    </source>
</evidence>
<protein>
    <recommendedName>
        <fullName evidence="4">DUF1850 domain-containing protein</fullName>
    </recommendedName>
</protein>
<evidence type="ECO:0008006" key="4">
    <source>
        <dbReference type="Google" id="ProtNLM"/>
    </source>
</evidence>